<dbReference type="AlphaFoldDB" id="A0ABD2V1C4"/>
<accession>A0ABD2V1C4</accession>
<reference evidence="1 2" key="1">
    <citation type="submission" date="2024-05" db="EMBL/GenBank/DDBJ databases">
        <title>De novo assembly of an allotetraploid wild potato.</title>
        <authorList>
            <person name="Hosaka A.J."/>
        </authorList>
    </citation>
    <scope>NUCLEOTIDE SEQUENCE [LARGE SCALE GENOMIC DNA]</scope>
    <source>
        <tissue evidence="1">Young leaves</tissue>
    </source>
</reference>
<sequence length="128" mass="14659">MGFARIKLTVKQGRVPRQTIYRSLRFTSIISLPNAASNIRLLYKTLTGLNKSEVGTPFFGPRIYTFVPYIPFILCPFGPNNDQTSGLIELYSNSAAKSSNYNHLFFNLTELILALFYNSFYHICYKNK</sequence>
<comment type="caution">
    <text evidence="1">The sequence shown here is derived from an EMBL/GenBank/DDBJ whole genome shotgun (WGS) entry which is preliminary data.</text>
</comment>
<organism evidence="1 2">
    <name type="scientific">Solanum stoloniferum</name>
    <dbReference type="NCBI Taxonomy" id="62892"/>
    <lineage>
        <taxon>Eukaryota</taxon>
        <taxon>Viridiplantae</taxon>
        <taxon>Streptophyta</taxon>
        <taxon>Embryophyta</taxon>
        <taxon>Tracheophyta</taxon>
        <taxon>Spermatophyta</taxon>
        <taxon>Magnoliopsida</taxon>
        <taxon>eudicotyledons</taxon>
        <taxon>Gunneridae</taxon>
        <taxon>Pentapetalae</taxon>
        <taxon>asterids</taxon>
        <taxon>lamiids</taxon>
        <taxon>Solanales</taxon>
        <taxon>Solanaceae</taxon>
        <taxon>Solanoideae</taxon>
        <taxon>Solaneae</taxon>
        <taxon>Solanum</taxon>
    </lineage>
</organism>
<evidence type="ECO:0000313" key="1">
    <source>
        <dbReference type="EMBL" id="KAL3374945.1"/>
    </source>
</evidence>
<gene>
    <name evidence="1" type="ORF">AABB24_006435</name>
</gene>
<protein>
    <submittedName>
        <fullName evidence="1">Uncharacterized protein</fullName>
    </submittedName>
</protein>
<keyword evidence="2" id="KW-1185">Reference proteome</keyword>
<dbReference type="EMBL" id="JBJKTR010000003">
    <property type="protein sequence ID" value="KAL3374945.1"/>
    <property type="molecule type" value="Genomic_DNA"/>
</dbReference>
<evidence type="ECO:0000313" key="2">
    <source>
        <dbReference type="Proteomes" id="UP001627284"/>
    </source>
</evidence>
<proteinExistence type="predicted"/>
<name>A0ABD2V1C4_9SOLN</name>
<dbReference type="Proteomes" id="UP001627284">
    <property type="component" value="Unassembled WGS sequence"/>
</dbReference>